<comment type="caution">
    <text evidence="2">The sequence shown here is derived from an EMBL/GenBank/DDBJ whole genome shotgun (WGS) entry which is preliminary data.</text>
</comment>
<organism evidence="2 3">
    <name type="scientific">Candidatus Schekmanbacteria bacterium RIFCSPLOWO2_12_FULL_38_15</name>
    <dbReference type="NCBI Taxonomy" id="1817883"/>
    <lineage>
        <taxon>Bacteria</taxon>
        <taxon>Candidatus Schekmaniibacteriota</taxon>
    </lineage>
</organism>
<name>A0A1F7SJK5_9BACT</name>
<evidence type="ECO:0000313" key="3">
    <source>
        <dbReference type="Proteomes" id="UP000178082"/>
    </source>
</evidence>
<reference evidence="2 3" key="1">
    <citation type="journal article" date="2016" name="Nat. Commun.">
        <title>Thousands of microbial genomes shed light on interconnected biogeochemical processes in an aquifer system.</title>
        <authorList>
            <person name="Anantharaman K."/>
            <person name="Brown C.T."/>
            <person name="Hug L.A."/>
            <person name="Sharon I."/>
            <person name="Castelle C.J."/>
            <person name="Probst A.J."/>
            <person name="Thomas B.C."/>
            <person name="Singh A."/>
            <person name="Wilkins M.J."/>
            <person name="Karaoz U."/>
            <person name="Brodie E.L."/>
            <person name="Williams K.H."/>
            <person name="Hubbard S.S."/>
            <person name="Banfield J.F."/>
        </authorList>
    </citation>
    <scope>NUCLEOTIDE SEQUENCE [LARGE SCALE GENOMIC DNA]</scope>
</reference>
<proteinExistence type="predicted"/>
<evidence type="ECO:0000313" key="2">
    <source>
        <dbReference type="EMBL" id="OGL53418.1"/>
    </source>
</evidence>
<dbReference type="AlphaFoldDB" id="A0A1F7SJK5"/>
<feature type="domain" description="PrcB C-terminal" evidence="1">
    <location>
        <begin position="77"/>
        <end position="134"/>
    </location>
</feature>
<gene>
    <name evidence="2" type="ORF">A3G31_07920</name>
</gene>
<dbReference type="InterPro" id="IPR025748">
    <property type="entry name" value="PrcB_C_dom"/>
</dbReference>
<sequence>MLIALFACHLPTQNPKATSLNFPLTVLDKGTYSGFTEKELSFMVIKEKQEFLKVFSMLHSIEILSPPPPPVDFKEKIVIVLLFGQKPTGGFSIDFGRTYLSPEGALSIEVKLKEPSPSSILTQALTSPYAIAKIQKKGIKVIRFIDEKNNILKELPLLNS</sequence>
<dbReference type="Proteomes" id="UP000178082">
    <property type="component" value="Unassembled WGS sequence"/>
</dbReference>
<accession>A0A1F7SJK5</accession>
<dbReference type="EMBL" id="MGDI01000025">
    <property type="protein sequence ID" value="OGL53418.1"/>
    <property type="molecule type" value="Genomic_DNA"/>
</dbReference>
<dbReference type="Pfam" id="PF14343">
    <property type="entry name" value="PrcB_C"/>
    <property type="match status" value="1"/>
</dbReference>
<protein>
    <recommendedName>
        <fullName evidence="1">PrcB C-terminal domain-containing protein</fullName>
    </recommendedName>
</protein>
<evidence type="ECO:0000259" key="1">
    <source>
        <dbReference type="Pfam" id="PF14343"/>
    </source>
</evidence>
<dbReference type="STRING" id="1817883.A3G31_07920"/>